<dbReference type="SUPFAM" id="SSF81301">
    <property type="entry name" value="Nucleotidyltransferase"/>
    <property type="match status" value="1"/>
</dbReference>
<evidence type="ECO:0000313" key="1">
    <source>
        <dbReference type="EMBL" id="KUJ49066.1"/>
    </source>
</evidence>
<protein>
    <recommendedName>
        <fullName evidence="3">GrpB family protein</fullName>
    </recommendedName>
</protein>
<dbReference type="RefSeq" id="WP_013732470.1">
    <property type="nucleotide sequence ID" value="NZ_LMWI01000001.1"/>
</dbReference>
<name>A0A9X0LG89_9ACTN</name>
<dbReference type="AlphaFoldDB" id="A0A9X0LG89"/>
<dbReference type="OMA" id="IRTHKLH"/>
<accession>A0A9X0LG89</accession>
<dbReference type="Gene3D" id="3.30.460.10">
    <property type="entry name" value="Beta Polymerase, domain 2"/>
    <property type="match status" value="1"/>
</dbReference>
<proteinExistence type="predicted"/>
<dbReference type="PANTHER" id="PTHR34822:SF1">
    <property type="entry name" value="GRPB FAMILY PROTEIN"/>
    <property type="match status" value="1"/>
</dbReference>
<comment type="caution">
    <text evidence="1">The sequence shown here is derived from an EMBL/GenBank/DDBJ whole genome shotgun (WGS) entry which is preliminary data.</text>
</comment>
<evidence type="ECO:0008006" key="3">
    <source>
        <dbReference type="Google" id="ProtNLM"/>
    </source>
</evidence>
<dbReference type="Proteomes" id="UP000053246">
    <property type="component" value="Unassembled WGS sequence"/>
</dbReference>
<organism evidence="1 2">
    <name type="scientific">Micromonospora maris</name>
    <dbReference type="NCBI Taxonomy" id="1003110"/>
    <lineage>
        <taxon>Bacteria</taxon>
        <taxon>Bacillati</taxon>
        <taxon>Actinomycetota</taxon>
        <taxon>Actinomycetes</taxon>
        <taxon>Micromonosporales</taxon>
        <taxon>Micromonosporaceae</taxon>
        <taxon>Micromonospora</taxon>
    </lineage>
</organism>
<dbReference type="EMBL" id="LMWI01000001">
    <property type="protein sequence ID" value="KUJ49066.1"/>
    <property type="molecule type" value="Genomic_DNA"/>
</dbReference>
<gene>
    <name evidence="1" type="ORF">ADL17_08880</name>
</gene>
<dbReference type="InterPro" id="IPR043519">
    <property type="entry name" value="NT_sf"/>
</dbReference>
<evidence type="ECO:0000313" key="2">
    <source>
        <dbReference type="Proteomes" id="UP000053246"/>
    </source>
</evidence>
<reference evidence="1 2" key="1">
    <citation type="submission" date="2015-10" db="EMBL/GenBank/DDBJ databases">
        <authorList>
            <person name="Ju K.-S."/>
            <person name="Doroghazi J.R."/>
            <person name="Metcalf W.W."/>
        </authorList>
    </citation>
    <scope>NUCLEOTIDE SEQUENCE [LARGE SCALE GENOMIC DNA]</scope>
    <source>
        <strain evidence="1 2">NRRL B-24793</strain>
    </source>
</reference>
<dbReference type="Pfam" id="PF04229">
    <property type="entry name" value="GrpB"/>
    <property type="match status" value="1"/>
</dbReference>
<keyword evidence="2" id="KW-1185">Reference proteome</keyword>
<sequence>MSGAVEIVDYQPAWGVDFTELGSALRIALGDAAQRIDHIGSTAVPGLAAKPVIDIQISVLTLEPVDGFRLPLERLGYVYRADNPERTKRYFREPPGRRRTHVHVRQLGSFSQQLPLLFRDYLRAHPAAAAEYATVKRRYAQQFRHDRQAYVQAKDPFVWQIVRRADGWAQRIGWTPGPSDA</sequence>
<dbReference type="InterPro" id="IPR007344">
    <property type="entry name" value="GrpB/CoaE"/>
</dbReference>
<dbReference type="PANTHER" id="PTHR34822">
    <property type="entry name" value="GRPB DOMAIN PROTEIN (AFU_ORTHOLOGUE AFUA_1G01530)"/>
    <property type="match status" value="1"/>
</dbReference>